<dbReference type="GO" id="GO:0007059">
    <property type="term" value="P:chromosome segregation"/>
    <property type="evidence" value="ECO:0007669"/>
    <property type="project" value="InterPro"/>
</dbReference>
<keyword evidence="2 9" id="KW-0158">Chromosome</keyword>
<evidence type="ECO:0000256" key="8">
    <source>
        <dbReference type="ARBA" id="ARBA00023328"/>
    </source>
</evidence>
<comment type="subunit">
    <text evidence="9">Component of the NDC80 complex.</text>
</comment>
<evidence type="ECO:0000256" key="3">
    <source>
        <dbReference type="ARBA" id="ARBA00022618"/>
    </source>
</evidence>
<evidence type="ECO:0000256" key="6">
    <source>
        <dbReference type="ARBA" id="ARBA00023054"/>
    </source>
</evidence>
<keyword evidence="6 10" id="KW-0175">Coiled coil</keyword>
<evidence type="ECO:0000256" key="5">
    <source>
        <dbReference type="ARBA" id="ARBA00022838"/>
    </source>
</evidence>
<comment type="function">
    <text evidence="9">Acts as a component of the essential kinetochore-associated NDC80 complex, which is required for chromosome segregation and spindle checkpoint activity.</text>
</comment>
<dbReference type="PANTHER" id="PTHR14281:SF0">
    <property type="entry name" value="KINETOCHORE PROTEIN SPC25"/>
    <property type="match status" value="1"/>
</dbReference>
<comment type="caution">
    <text evidence="12">The sequence shown here is derived from an EMBL/GenBank/DDBJ whole genome shotgun (WGS) entry which is preliminary data.</text>
</comment>
<reference evidence="12 13" key="1">
    <citation type="submission" date="2017-06" db="EMBL/GenBank/DDBJ databases">
        <title>Ant-infecting Ophiocordyceps genomes reveal a high diversity of potential behavioral manipulation genes and a possible major role for enterotoxins.</title>
        <authorList>
            <person name="De Bekker C."/>
            <person name="Evans H.C."/>
            <person name="Brachmann A."/>
            <person name="Hughes D.P."/>
        </authorList>
    </citation>
    <scope>NUCLEOTIDE SEQUENCE [LARGE SCALE GENOMIC DNA]</scope>
    <source>
        <strain evidence="12 13">Map16</strain>
    </source>
</reference>
<dbReference type="Pfam" id="PF08234">
    <property type="entry name" value="Spindle_Spc25"/>
    <property type="match status" value="1"/>
</dbReference>
<name>A0A2C5YQR4_9HYPO</name>
<dbReference type="CDD" id="cd23784">
    <property type="entry name" value="RWD_Spc25"/>
    <property type="match status" value="1"/>
</dbReference>
<evidence type="ECO:0000313" key="13">
    <source>
        <dbReference type="Proteomes" id="UP000226431"/>
    </source>
</evidence>
<keyword evidence="9" id="KW-0539">Nucleus</keyword>
<evidence type="ECO:0000256" key="2">
    <source>
        <dbReference type="ARBA" id="ARBA00022454"/>
    </source>
</evidence>
<keyword evidence="3 9" id="KW-0132">Cell division</keyword>
<gene>
    <name evidence="12" type="ORF">CDD80_6451</name>
</gene>
<evidence type="ECO:0000313" key="12">
    <source>
        <dbReference type="EMBL" id="PHH69860.1"/>
    </source>
</evidence>
<sequence>MATTFEPSLSASIGRQSLALSTSAADTLPSINFGFDELRERMAKFSAKFDAFIEHGRKRVLEERAQFRLSDERMKRKDMEIVQVKTAAQQQTMEKEEAETREMEAAIASLAAQREAHVETKERLKKQIAQTQAEIDSRLAAQRAFTAQQEAQARFNVPELDFWITNLCLRMEGAGQDDRLKFVYTHVDERNWEREAWFELVTSARDYDVRHCRPKLDRGSVEAVLERANESRELVVLLKGMRELFVEAIKGAA</sequence>
<dbReference type="GO" id="GO:0051301">
    <property type="term" value="P:cell division"/>
    <property type="evidence" value="ECO:0007669"/>
    <property type="project" value="UniProtKB-UniRule"/>
</dbReference>
<dbReference type="PANTHER" id="PTHR14281">
    <property type="entry name" value="KINETOCHORE PROTEIN SPC25-RELATED"/>
    <property type="match status" value="1"/>
</dbReference>
<accession>A0A2C5YQR4</accession>
<dbReference type="OrthoDB" id="4056921at2759"/>
<comment type="subcellular location">
    <subcellularLocation>
        <location evidence="9">Nucleus</location>
    </subcellularLocation>
    <subcellularLocation>
        <location evidence="9">Chromosome</location>
        <location evidence="9">Centromere</location>
        <location evidence="9">Kinetochore</location>
    </subcellularLocation>
</comment>
<dbReference type="GO" id="GO:0005634">
    <property type="term" value="C:nucleus"/>
    <property type="evidence" value="ECO:0007669"/>
    <property type="project" value="UniProtKB-SubCell"/>
</dbReference>
<dbReference type="Proteomes" id="UP000226431">
    <property type="component" value="Unassembled WGS sequence"/>
</dbReference>
<proteinExistence type="inferred from homology"/>
<evidence type="ECO:0000256" key="10">
    <source>
        <dbReference type="SAM" id="Coils"/>
    </source>
</evidence>
<dbReference type="InterPro" id="IPR045143">
    <property type="entry name" value="Spc25"/>
</dbReference>
<dbReference type="GO" id="GO:0031262">
    <property type="term" value="C:Ndc80 complex"/>
    <property type="evidence" value="ECO:0007669"/>
    <property type="project" value="InterPro"/>
</dbReference>
<dbReference type="InterPro" id="IPR013255">
    <property type="entry name" value="Spc25_C"/>
</dbReference>
<protein>
    <recommendedName>
        <fullName evidence="9">Kinetochore protein SPC25</fullName>
    </recommendedName>
</protein>
<dbReference type="STRING" id="2004952.A0A2C5YQR4"/>
<evidence type="ECO:0000256" key="9">
    <source>
        <dbReference type="RuleBase" id="RU367150"/>
    </source>
</evidence>
<evidence type="ECO:0000256" key="1">
    <source>
        <dbReference type="ARBA" id="ARBA00006379"/>
    </source>
</evidence>
<keyword evidence="13" id="KW-1185">Reference proteome</keyword>
<evidence type="ECO:0000256" key="7">
    <source>
        <dbReference type="ARBA" id="ARBA00023306"/>
    </source>
</evidence>
<organism evidence="12 13">
    <name type="scientific">Ophiocordyceps camponoti-rufipedis</name>
    <dbReference type="NCBI Taxonomy" id="2004952"/>
    <lineage>
        <taxon>Eukaryota</taxon>
        <taxon>Fungi</taxon>
        <taxon>Dikarya</taxon>
        <taxon>Ascomycota</taxon>
        <taxon>Pezizomycotina</taxon>
        <taxon>Sordariomycetes</taxon>
        <taxon>Hypocreomycetidae</taxon>
        <taxon>Hypocreales</taxon>
        <taxon>Ophiocordycipitaceae</taxon>
        <taxon>Ophiocordyceps</taxon>
    </lineage>
</organism>
<keyword evidence="4 9" id="KW-0498">Mitosis</keyword>
<comment type="similarity">
    <text evidence="1 9">Belongs to the SPC25 family.</text>
</comment>
<keyword evidence="5 9" id="KW-0995">Kinetochore</keyword>
<dbReference type="EMBL" id="NJES01000701">
    <property type="protein sequence ID" value="PHH69860.1"/>
    <property type="molecule type" value="Genomic_DNA"/>
</dbReference>
<keyword evidence="7 9" id="KW-0131">Cell cycle</keyword>
<feature type="domain" description="Chromosome segregation protein Spc25 C-terminal" evidence="11">
    <location>
        <begin position="175"/>
        <end position="246"/>
    </location>
</feature>
<feature type="coiled-coil region" evidence="10">
    <location>
        <begin position="81"/>
        <end position="141"/>
    </location>
</feature>
<dbReference type="AlphaFoldDB" id="A0A2C5YQR4"/>
<keyword evidence="8 9" id="KW-0137">Centromere</keyword>
<evidence type="ECO:0000256" key="4">
    <source>
        <dbReference type="ARBA" id="ARBA00022776"/>
    </source>
</evidence>
<dbReference type="Gene3D" id="3.30.457.50">
    <property type="entry name" value="Chromosome segregation protein Spc25"/>
    <property type="match status" value="1"/>
</dbReference>
<dbReference type="FunFam" id="3.30.457.50:FF:000001">
    <property type="entry name" value="Probable kinetochore protein spc25"/>
    <property type="match status" value="1"/>
</dbReference>
<evidence type="ECO:0000259" key="11">
    <source>
        <dbReference type="Pfam" id="PF08234"/>
    </source>
</evidence>